<comment type="caution">
    <text evidence="1">The sequence shown here is derived from an EMBL/GenBank/DDBJ whole genome shotgun (WGS) entry which is preliminary data.</text>
</comment>
<protein>
    <recommendedName>
        <fullName evidence="3">Squalene cyclase N-terminal domain-containing protein</fullName>
    </recommendedName>
</protein>
<dbReference type="InterPro" id="IPR008930">
    <property type="entry name" value="Terpenoid_cyclase/PrenylTrfase"/>
</dbReference>
<dbReference type="Proteomes" id="UP000266723">
    <property type="component" value="Unassembled WGS sequence"/>
</dbReference>
<reference evidence="1 2" key="1">
    <citation type="journal article" date="2020" name="BMC Genomics">
        <title>Intraspecific diversification of the crop wild relative Brassica cretica Lam. using demographic model selection.</title>
        <authorList>
            <person name="Kioukis A."/>
            <person name="Michalopoulou V.A."/>
            <person name="Briers L."/>
            <person name="Pirintsos S."/>
            <person name="Studholme D.J."/>
            <person name="Pavlidis P."/>
            <person name="Sarris P.F."/>
        </authorList>
    </citation>
    <scope>NUCLEOTIDE SEQUENCE [LARGE SCALE GENOMIC DNA]</scope>
    <source>
        <strain evidence="2">cv. PFS-1207/04</strain>
    </source>
</reference>
<name>A0ABQ7F767_BRACR</name>
<accession>A0ABQ7F767</accession>
<dbReference type="SUPFAM" id="SSF48239">
    <property type="entry name" value="Terpenoid cyclases/Protein prenyltransferases"/>
    <property type="match status" value="1"/>
</dbReference>
<evidence type="ECO:0000313" key="1">
    <source>
        <dbReference type="EMBL" id="KAF3611163.1"/>
    </source>
</evidence>
<proteinExistence type="predicted"/>
<evidence type="ECO:0000313" key="2">
    <source>
        <dbReference type="Proteomes" id="UP000266723"/>
    </source>
</evidence>
<dbReference type="PANTHER" id="PTHR11764">
    <property type="entry name" value="TERPENE CYCLASE/MUTASE FAMILY MEMBER"/>
    <property type="match status" value="1"/>
</dbReference>
<dbReference type="InterPro" id="IPR018333">
    <property type="entry name" value="Squalene_cyclase"/>
</dbReference>
<dbReference type="PANTHER" id="PTHR11764:SF70">
    <property type="entry name" value="TERPENE CYCLASE_MUTASE FAMILY MEMBER"/>
    <property type="match status" value="1"/>
</dbReference>
<sequence length="182" mass="20897">MWRLRIGAAAKDDHHLFSTNNYVGRQTWEFDAEAGSPAEFAGMEQARRNFSLNRSRFKTSGDLLWRIQFLSEKKFEQKIPRVRVEDAEKITYEDAKTAMRRGILYLAALQAKDGHWPAENSGIMFLNSPFVSSSFSKQFISSAFTKYAKGTFDRNVADIVLNSWRPEARACPASGQGRLWRY</sequence>
<evidence type="ECO:0008006" key="3">
    <source>
        <dbReference type="Google" id="ProtNLM"/>
    </source>
</evidence>
<dbReference type="EMBL" id="QGKV02000297">
    <property type="protein sequence ID" value="KAF3611163.1"/>
    <property type="molecule type" value="Genomic_DNA"/>
</dbReference>
<organism evidence="1 2">
    <name type="scientific">Brassica cretica</name>
    <name type="common">Mustard</name>
    <dbReference type="NCBI Taxonomy" id="69181"/>
    <lineage>
        <taxon>Eukaryota</taxon>
        <taxon>Viridiplantae</taxon>
        <taxon>Streptophyta</taxon>
        <taxon>Embryophyta</taxon>
        <taxon>Tracheophyta</taxon>
        <taxon>Spermatophyta</taxon>
        <taxon>Magnoliopsida</taxon>
        <taxon>eudicotyledons</taxon>
        <taxon>Gunneridae</taxon>
        <taxon>Pentapetalae</taxon>
        <taxon>rosids</taxon>
        <taxon>malvids</taxon>
        <taxon>Brassicales</taxon>
        <taxon>Brassicaceae</taxon>
        <taxon>Brassiceae</taxon>
        <taxon>Brassica</taxon>
    </lineage>
</organism>
<keyword evidence="2" id="KW-1185">Reference proteome</keyword>
<gene>
    <name evidence="1" type="ORF">DY000_02049721</name>
</gene>